<name>A0A9P8VPU6_9HYPO</name>
<keyword evidence="2" id="KW-1185">Reference proteome</keyword>
<organism evidence="1 2">
    <name type="scientific">Thelonectria olida</name>
    <dbReference type="NCBI Taxonomy" id="1576542"/>
    <lineage>
        <taxon>Eukaryota</taxon>
        <taxon>Fungi</taxon>
        <taxon>Dikarya</taxon>
        <taxon>Ascomycota</taxon>
        <taxon>Pezizomycotina</taxon>
        <taxon>Sordariomycetes</taxon>
        <taxon>Hypocreomycetidae</taxon>
        <taxon>Hypocreales</taxon>
        <taxon>Nectriaceae</taxon>
        <taxon>Thelonectria</taxon>
    </lineage>
</organism>
<dbReference type="SUPFAM" id="SSF51197">
    <property type="entry name" value="Clavaminate synthase-like"/>
    <property type="match status" value="1"/>
</dbReference>
<dbReference type="AlphaFoldDB" id="A0A9P8VPU6"/>
<dbReference type="PANTHER" id="PTHR48420:SF1">
    <property type="entry name" value="NON-HAEM DIOXYGENASE N-TERMINAL DOMAIN-CONTAINING PROTEIN"/>
    <property type="match status" value="1"/>
</dbReference>
<dbReference type="EMBL" id="JAGPYM010000074">
    <property type="protein sequence ID" value="KAH6869326.1"/>
    <property type="molecule type" value="Genomic_DNA"/>
</dbReference>
<gene>
    <name evidence="1" type="ORF">B0T10DRAFT_467323</name>
</gene>
<dbReference type="Gene3D" id="2.60.120.330">
    <property type="entry name" value="B-lactam Antibiotic, Isopenicillin N Synthase, Chain"/>
    <property type="match status" value="1"/>
</dbReference>
<reference evidence="1 2" key="1">
    <citation type="journal article" date="2021" name="Nat. Commun.">
        <title>Genetic determinants of endophytism in the Arabidopsis root mycobiome.</title>
        <authorList>
            <person name="Mesny F."/>
            <person name="Miyauchi S."/>
            <person name="Thiergart T."/>
            <person name="Pickel B."/>
            <person name="Atanasova L."/>
            <person name="Karlsson M."/>
            <person name="Huettel B."/>
            <person name="Barry K.W."/>
            <person name="Haridas S."/>
            <person name="Chen C."/>
            <person name="Bauer D."/>
            <person name="Andreopoulos W."/>
            <person name="Pangilinan J."/>
            <person name="LaButti K."/>
            <person name="Riley R."/>
            <person name="Lipzen A."/>
            <person name="Clum A."/>
            <person name="Drula E."/>
            <person name="Henrissat B."/>
            <person name="Kohler A."/>
            <person name="Grigoriev I.V."/>
            <person name="Martin F.M."/>
            <person name="Hacquard S."/>
        </authorList>
    </citation>
    <scope>NUCLEOTIDE SEQUENCE [LARGE SCALE GENOMIC DNA]</scope>
    <source>
        <strain evidence="1 2">MPI-CAGE-CH-0241</strain>
    </source>
</reference>
<dbReference type="InterPro" id="IPR027443">
    <property type="entry name" value="IPNS-like_sf"/>
</dbReference>
<dbReference type="OrthoDB" id="438224at2759"/>
<evidence type="ECO:0000313" key="2">
    <source>
        <dbReference type="Proteomes" id="UP000777438"/>
    </source>
</evidence>
<dbReference type="PANTHER" id="PTHR48420">
    <property type="entry name" value="NON-HAEM DIOXYGENASE N-TERMINAL DOMAIN-CONTAINING PROTEIN"/>
    <property type="match status" value="1"/>
</dbReference>
<protein>
    <submittedName>
        <fullName evidence="1">Uncharacterized protein</fullName>
    </submittedName>
</protein>
<proteinExistence type="predicted"/>
<sequence length="168" mass="18478">MYRRISGLNKKVLPGFRSSLESLCCLLIGVAVLVARACDRYAEQQIEGYLKGYIERVVKISNTTKLLASPDPTGGLYVKSQTGQTVQVKMPRGCIAFQTGEPLEKITRGKFRAVPQSVRGLRASVSDGKIARNILAVVTRPNLGDQVDIDQHITFREFARGVVNNNTV</sequence>
<accession>A0A9P8VPU6</accession>
<evidence type="ECO:0000313" key="1">
    <source>
        <dbReference type="EMBL" id="KAH6869326.1"/>
    </source>
</evidence>
<comment type="caution">
    <text evidence="1">The sequence shown here is derived from an EMBL/GenBank/DDBJ whole genome shotgun (WGS) entry which is preliminary data.</text>
</comment>
<dbReference type="Proteomes" id="UP000777438">
    <property type="component" value="Unassembled WGS sequence"/>
</dbReference>